<organism evidence="1 2">
    <name type="scientific">Musa balbisiana</name>
    <name type="common">Banana</name>
    <dbReference type="NCBI Taxonomy" id="52838"/>
    <lineage>
        <taxon>Eukaryota</taxon>
        <taxon>Viridiplantae</taxon>
        <taxon>Streptophyta</taxon>
        <taxon>Embryophyta</taxon>
        <taxon>Tracheophyta</taxon>
        <taxon>Spermatophyta</taxon>
        <taxon>Magnoliopsida</taxon>
        <taxon>Liliopsida</taxon>
        <taxon>Zingiberales</taxon>
        <taxon>Musaceae</taxon>
        <taxon>Musa</taxon>
    </lineage>
</organism>
<name>A0A4S8IQI0_MUSBA</name>
<dbReference type="Proteomes" id="UP000317650">
    <property type="component" value="Chromosome 6"/>
</dbReference>
<dbReference type="AlphaFoldDB" id="A0A4S8IQI0"/>
<keyword evidence="2" id="KW-1185">Reference proteome</keyword>
<evidence type="ECO:0000313" key="2">
    <source>
        <dbReference type="Proteomes" id="UP000317650"/>
    </source>
</evidence>
<proteinExistence type="predicted"/>
<comment type="caution">
    <text evidence="1">The sequence shown here is derived from an EMBL/GenBank/DDBJ whole genome shotgun (WGS) entry which is preliminary data.</text>
</comment>
<protein>
    <submittedName>
        <fullName evidence="1">Uncharacterized protein</fullName>
    </submittedName>
</protein>
<reference evidence="1 2" key="1">
    <citation type="journal article" date="2019" name="Nat. Plants">
        <title>Genome sequencing of Musa balbisiana reveals subgenome evolution and function divergence in polyploid bananas.</title>
        <authorList>
            <person name="Yao X."/>
        </authorList>
    </citation>
    <scope>NUCLEOTIDE SEQUENCE [LARGE SCALE GENOMIC DNA]</scope>
    <source>
        <strain evidence="2">cv. DH-PKW</strain>
        <tissue evidence="1">Leaves</tissue>
    </source>
</reference>
<accession>A0A4S8IQI0</accession>
<evidence type="ECO:0000313" key="1">
    <source>
        <dbReference type="EMBL" id="THU50870.1"/>
    </source>
</evidence>
<sequence>MACRNFWVLTGVTKHFRMDQSAGNRCWLNYQSRYTSNTRSVANKLMNIYGVYMRKTGQGHEHYLSGTEGGIEGEVAMGDVEPYNNVVEEIEGTLRKRCNRR</sequence>
<dbReference type="EMBL" id="PYDT01000009">
    <property type="protein sequence ID" value="THU50870.1"/>
    <property type="molecule type" value="Genomic_DNA"/>
</dbReference>
<gene>
    <name evidence="1" type="ORF">C4D60_Mb06t24910</name>
</gene>